<keyword evidence="5" id="KW-1017">Isopeptide bond</keyword>
<dbReference type="Gene3D" id="4.10.1060.10">
    <property type="entry name" value="Zinc finger, RanBP2-type"/>
    <property type="match status" value="4"/>
</dbReference>
<dbReference type="SUPFAM" id="SSF90209">
    <property type="entry name" value="Ran binding protein zinc finger-like"/>
    <property type="match status" value="3"/>
</dbReference>
<dbReference type="InterPro" id="IPR029000">
    <property type="entry name" value="Cyclophilin-like_dom_sf"/>
</dbReference>
<dbReference type="InterPro" id="IPR011993">
    <property type="entry name" value="PH-like_dom_sf"/>
</dbReference>
<evidence type="ECO:0000256" key="14">
    <source>
        <dbReference type="ARBA" id="ARBA00022843"/>
    </source>
</evidence>
<feature type="domain" description="RanBP2-type" evidence="30">
    <location>
        <begin position="1283"/>
        <end position="1312"/>
    </location>
</feature>
<protein>
    <recommendedName>
        <fullName evidence="22">E3 SUMO-protein ligase RanBP2</fullName>
    </recommendedName>
    <alternativeName>
        <fullName evidence="23">Ran-binding protein 2</fullName>
    </alternativeName>
</protein>
<evidence type="ECO:0000313" key="31">
    <source>
        <dbReference type="Ensembl" id="ENSGMOP00000007553.2"/>
    </source>
</evidence>
<dbReference type="GO" id="GO:0031965">
    <property type="term" value="C:nuclear membrane"/>
    <property type="evidence" value="ECO:0007669"/>
    <property type="project" value="UniProtKB-SubCell"/>
</dbReference>
<dbReference type="GO" id="GO:0005737">
    <property type="term" value="C:cytoplasm"/>
    <property type="evidence" value="ECO:0007669"/>
    <property type="project" value="TreeGrafter"/>
</dbReference>
<evidence type="ECO:0000256" key="5">
    <source>
        <dbReference type="ARBA" id="ARBA00022499"/>
    </source>
</evidence>
<feature type="domain" description="RanBD1" evidence="29">
    <location>
        <begin position="1116"/>
        <end position="1252"/>
    </location>
</feature>
<dbReference type="PROSITE" id="PS50199">
    <property type="entry name" value="ZF_RANBP2_2"/>
    <property type="match status" value="4"/>
</dbReference>
<keyword evidence="16" id="KW-0653">Protein transport</keyword>
<evidence type="ECO:0000256" key="25">
    <source>
        <dbReference type="PROSITE-ProRule" id="PRU00339"/>
    </source>
</evidence>
<dbReference type="SMART" id="SM00028">
    <property type="entry name" value="TPR"/>
    <property type="match status" value="1"/>
</dbReference>
<feature type="compositionally biased region" description="Polar residues" evidence="26">
    <location>
        <begin position="737"/>
        <end position="764"/>
    </location>
</feature>
<keyword evidence="12" id="KW-0509">mRNA transport</keyword>
<feature type="region of interest" description="Disordered" evidence="26">
    <location>
        <begin position="1699"/>
        <end position="1725"/>
    </location>
</feature>
<organism evidence="31 32">
    <name type="scientific">Gadus morhua</name>
    <name type="common">Atlantic cod</name>
    <dbReference type="NCBI Taxonomy" id="8049"/>
    <lineage>
        <taxon>Eukaryota</taxon>
        <taxon>Metazoa</taxon>
        <taxon>Chordata</taxon>
        <taxon>Craniata</taxon>
        <taxon>Vertebrata</taxon>
        <taxon>Euteleostomi</taxon>
        <taxon>Actinopterygii</taxon>
        <taxon>Neopterygii</taxon>
        <taxon>Teleostei</taxon>
        <taxon>Neoteleostei</taxon>
        <taxon>Acanthomorphata</taxon>
        <taxon>Zeiogadaria</taxon>
        <taxon>Gadariae</taxon>
        <taxon>Gadiformes</taxon>
        <taxon>Gadoidei</taxon>
        <taxon>Gadidae</taxon>
        <taxon>Gadus</taxon>
    </lineage>
</organism>
<dbReference type="InterPro" id="IPR001876">
    <property type="entry name" value="Znf_RanBP2"/>
</dbReference>
<dbReference type="PROSITE" id="PS01358">
    <property type="entry name" value="ZF_RANBP2_1"/>
    <property type="match status" value="3"/>
</dbReference>
<evidence type="ECO:0000259" key="29">
    <source>
        <dbReference type="PROSITE" id="PS50196"/>
    </source>
</evidence>
<dbReference type="Gene3D" id="2.30.29.30">
    <property type="entry name" value="Pleckstrin-homology domain (PH domain)/Phosphotyrosine-binding domain (PTB)"/>
    <property type="match status" value="4"/>
</dbReference>
<dbReference type="InterPro" id="IPR036443">
    <property type="entry name" value="Znf_RanBP2_sf"/>
</dbReference>
<feature type="domain" description="RanBP2-type" evidence="30">
    <location>
        <begin position="1468"/>
        <end position="1497"/>
    </location>
</feature>
<feature type="compositionally biased region" description="Low complexity" evidence="26">
    <location>
        <begin position="2255"/>
        <end position="2266"/>
    </location>
</feature>
<dbReference type="GeneTree" id="ENSGT00940000154389"/>
<dbReference type="GO" id="GO:0016740">
    <property type="term" value="F:transferase activity"/>
    <property type="evidence" value="ECO:0007669"/>
    <property type="project" value="UniProtKB-KW"/>
</dbReference>
<feature type="domain" description="RanBD1" evidence="29">
    <location>
        <begin position="2498"/>
        <end position="2633"/>
    </location>
</feature>
<keyword evidence="9" id="KW-0677">Repeat</keyword>
<evidence type="ECO:0000259" key="28">
    <source>
        <dbReference type="PROSITE" id="PS50072"/>
    </source>
</evidence>
<dbReference type="Pfam" id="PF00641">
    <property type="entry name" value="Zn_ribbon_RanBP"/>
    <property type="match status" value="4"/>
</dbReference>
<dbReference type="GO" id="GO:0005643">
    <property type="term" value="C:nuclear pore"/>
    <property type="evidence" value="ECO:0007669"/>
    <property type="project" value="UniProtKB-SubCell"/>
</dbReference>
<dbReference type="FunFam" id="4.10.1060.10:FF:000003">
    <property type="entry name" value="E3 SUMO-protein ligase RanBP2"/>
    <property type="match status" value="3"/>
</dbReference>
<keyword evidence="25" id="KW-0802">TPR repeat</keyword>
<dbReference type="Proteomes" id="UP000694546">
    <property type="component" value="Chromosome 20"/>
</dbReference>
<evidence type="ECO:0000256" key="8">
    <source>
        <dbReference type="ARBA" id="ARBA00022723"/>
    </source>
</evidence>
<evidence type="ECO:0000256" key="16">
    <source>
        <dbReference type="ARBA" id="ARBA00022927"/>
    </source>
</evidence>
<evidence type="ECO:0000256" key="19">
    <source>
        <dbReference type="ARBA" id="ARBA00023157"/>
    </source>
</evidence>
<evidence type="ECO:0000256" key="13">
    <source>
        <dbReference type="ARBA" id="ARBA00022833"/>
    </source>
</evidence>
<dbReference type="PROSITE" id="PS50072">
    <property type="entry name" value="CSA_PPIASE_2"/>
    <property type="match status" value="1"/>
</dbReference>
<keyword evidence="11" id="KW-0833">Ubl conjugation pathway</keyword>
<dbReference type="SMART" id="SM00547">
    <property type="entry name" value="ZnF_RBZ"/>
    <property type="match status" value="5"/>
</dbReference>
<evidence type="ECO:0000256" key="23">
    <source>
        <dbReference type="ARBA" id="ARBA00081161"/>
    </source>
</evidence>
<dbReference type="InterPro" id="IPR019734">
    <property type="entry name" value="TPR_rpt"/>
</dbReference>
<dbReference type="Pfam" id="PF00160">
    <property type="entry name" value="Pro_isomerase"/>
    <property type="match status" value="1"/>
</dbReference>
<evidence type="ECO:0000256" key="15">
    <source>
        <dbReference type="ARBA" id="ARBA00022884"/>
    </source>
</evidence>
<evidence type="ECO:0000256" key="12">
    <source>
        <dbReference type="ARBA" id="ARBA00022816"/>
    </source>
</evidence>
<keyword evidence="18 27" id="KW-0472">Membrane</keyword>
<feature type="transmembrane region" description="Helical" evidence="27">
    <location>
        <begin position="32"/>
        <end position="52"/>
    </location>
</feature>
<feature type="compositionally biased region" description="Acidic residues" evidence="26">
    <location>
        <begin position="2013"/>
        <end position="2025"/>
    </location>
</feature>
<keyword evidence="10 24" id="KW-0863">Zinc-finger</keyword>
<accession>A0A8C4Z5G7</accession>
<feature type="region of interest" description="Disordered" evidence="26">
    <location>
        <begin position="2472"/>
        <end position="2493"/>
    </location>
</feature>
<dbReference type="Ensembl" id="ENSGMOT00000007769.2">
    <property type="protein sequence ID" value="ENSGMOP00000007553.2"/>
    <property type="gene ID" value="ENSGMOG00000007071.2"/>
</dbReference>
<feature type="region of interest" description="Disordered" evidence="26">
    <location>
        <begin position="1997"/>
        <end position="2028"/>
    </location>
</feature>
<dbReference type="PROSITE" id="PS50005">
    <property type="entry name" value="TPR"/>
    <property type="match status" value="1"/>
</dbReference>
<keyword evidence="13" id="KW-0862">Zinc</keyword>
<dbReference type="GO" id="GO:0005096">
    <property type="term" value="F:GTPase activator activity"/>
    <property type="evidence" value="ECO:0007669"/>
    <property type="project" value="TreeGrafter"/>
</dbReference>
<feature type="region of interest" description="Disordered" evidence="26">
    <location>
        <begin position="1088"/>
        <end position="1123"/>
    </location>
</feature>
<evidence type="ECO:0000256" key="9">
    <source>
        <dbReference type="ARBA" id="ARBA00022737"/>
    </source>
</evidence>
<keyword evidence="27" id="KW-0812">Transmembrane</keyword>
<evidence type="ECO:0000313" key="32">
    <source>
        <dbReference type="Proteomes" id="UP000694546"/>
    </source>
</evidence>
<keyword evidence="15" id="KW-0694">RNA-binding</keyword>
<dbReference type="CDD" id="cd13177">
    <property type="entry name" value="RanBD2_RanBP2-like"/>
    <property type="match status" value="1"/>
</dbReference>
<evidence type="ECO:0000256" key="3">
    <source>
        <dbReference type="ARBA" id="ARBA00004718"/>
    </source>
</evidence>
<feature type="region of interest" description="Disordered" evidence="26">
    <location>
        <begin position="724"/>
        <end position="767"/>
    </location>
</feature>
<dbReference type="SUPFAM" id="SSF48452">
    <property type="entry name" value="TPR-like"/>
    <property type="match status" value="1"/>
</dbReference>
<feature type="compositionally biased region" description="Acidic residues" evidence="26">
    <location>
        <begin position="2483"/>
        <end position="2493"/>
    </location>
</feature>
<evidence type="ECO:0000256" key="2">
    <source>
        <dbReference type="ARBA" id="ARBA00004567"/>
    </source>
</evidence>
<comment type="subcellular location">
    <subcellularLocation>
        <location evidence="1">Nucleus membrane</location>
    </subcellularLocation>
    <subcellularLocation>
        <location evidence="2">Nucleus</location>
        <location evidence="2">Nuclear pore complex</location>
    </subcellularLocation>
</comment>
<keyword evidence="8" id="KW-0479">Metal-binding</keyword>
<feature type="compositionally biased region" description="Polar residues" evidence="26">
    <location>
        <begin position="1311"/>
        <end position="1324"/>
    </location>
</feature>
<dbReference type="PROSITE" id="PS50196">
    <property type="entry name" value="RANBD1"/>
    <property type="match status" value="4"/>
</dbReference>
<dbReference type="Pfam" id="PF12185">
    <property type="entry name" value="IR1-M"/>
    <property type="match status" value="2"/>
</dbReference>
<dbReference type="PANTHER" id="PTHR23138:SF87">
    <property type="entry name" value="E3 SUMO-PROTEIN LIGASE RANBP2"/>
    <property type="match status" value="1"/>
</dbReference>
<feature type="domain" description="RanBD1" evidence="29">
    <location>
        <begin position="2029"/>
        <end position="2166"/>
    </location>
</feature>
<dbReference type="PANTHER" id="PTHR23138">
    <property type="entry name" value="RAN BINDING PROTEIN"/>
    <property type="match status" value="1"/>
</dbReference>
<evidence type="ECO:0000256" key="21">
    <source>
        <dbReference type="ARBA" id="ARBA00061164"/>
    </source>
</evidence>
<evidence type="ECO:0000256" key="6">
    <source>
        <dbReference type="ARBA" id="ARBA00022553"/>
    </source>
</evidence>
<keyword evidence="17" id="KW-0906">Nuclear pore complex</keyword>
<keyword evidence="20" id="KW-0539">Nucleus</keyword>
<feature type="domain" description="RanBD1" evidence="29">
    <location>
        <begin position="1734"/>
        <end position="1870"/>
    </location>
</feature>
<evidence type="ECO:0000256" key="26">
    <source>
        <dbReference type="SAM" id="MobiDB-lite"/>
    </source>
</evidence>
<dbReference type="GO" id="GO:0051028">
    <property type="term" value="P:mRNA transport"/>
    <property type="evidence" value="ECO:0007669"/>
    <property type="project" value="UniProtKB-KW"/>
</dbReference>
<dbReference type="InterPro" id="IPR002130">
    <property type="entry name" value="Cyclophilin-type_PPIase_dom"/>
</dbReference>
<keyword evidence="32" id="KW-1185">Reference proteome</keyword>
<reference evidence="31" key="2">
    <citation type="submission" date="2025-09" db="UniProtKB">
        <authorList>
            <consortium name="Ensembl"/>
        </authorList>
    </citation>
    <scope>IDENTIFICATION</scope>
</reference>
<dbReference type="GO" id="GO:0006607">
    <property type="term" value="P:NLS-bearing protein import into nucleus"/>
    <property type="evidence" value="ECO:0007669"/>
    <property type="project" value="TreeGrafter"/>
</dbReference>
<dbReference type="SUPFAM" id="SSF50729">
    <property type="entry name" value="PH domain-like"/>
    <property type="match status" value="4"/>
</dbReference>
<evidence type="ECO:0000256" key="20">
    <source>
        <dbReference type="ARBA" id="ARBA00023242"/>
    </source>
</evidence>
<proteinExistence type="inferred from homology"/>
<dbReference type="FunFam" id="2.30.29.30:FF:000018">
    <property type="entry name" value="E3 SUMO-protein ligase RanBP2"/>
    <property type="match status" value="4"/>
</dbReference>
<dbReference type="InterPro" id="IPR045255">
    <property type="entry name" value="RanBP1-like"/>
</dbReference>
<keyword evidence="6" id="KW-0597">Phosphoprotein</keyword>
<keyword evidence="14" id="KW-0832">Ubl conjugation</keyword>
<evidence type="ECO:0000259" key="30">
    <source>
        <dbReference type="PROSITE" id="PS50199"/>
    </source>
</evidence>
<evidence type="ECO:0000256" key="11">
    <source>
        <dbReference type="ARBA" id="ARBA00022786"/>
    </source>
</evidence>
<keyword evidence="7" id="KW-0808">Transferase</keyword>
<feature type="compositionally biased region" description="Polar residues" evidence="26">
    <location>
        <begin position="1997"/>
        <end position="2010"/>
    </location>
</feature>
<dbReference type="GO" id="GO:0008270">
    <property type="term" value="F:zinc ion binding"/>
    <property type="evidence" value="ECO:0007669"/>
    <property type="project" value="UniProtKB-KW"/>
</dbReference>
<evidence type="ECO:0000256" key="4">
    <source>
        <dbReference type="ARBA" id="ARBA00022448"/>
    </source>
</evidence>
<feature type="compositionally biased region" description="Polar residues" evidence="26">
    <location>
        <begin position="1702"/>
        <end position="1718"/>
    </location>
</feature>
<evidence type="ECO:0000256" key="18">
    <source>
        <dbReference type="ARBA" id="ARBA00023136"/>
    </source>
</evidence>
<sequence>MRRSKAEVDRYISSVHSSSPSLKEVRNHLKTILFWSLFKFACVHFCFFFRHVSEYLKIQERDPKAHKFLGQLFEKEGEVDKAVGCYKRSVDLNPAQKDLVLKVAELLCSKDPTDSRADFWVEKANKLLPGNPAVFNLKEKLLSRQGQQGWNRLFDLLQSELAVRPADVHVNIKLVELYSKDGRLDEAVKHCLSHENKGQLRKSLDWNSVEYLAQPGVSNNEKLCRRLKGELLLAHCNLLRLKLSVSGVLPALDALRSFDEAMRSVSATAGGQTDELCEVFGEMRAHLYLHTGTLLLKMAQEREQNWRAVTDLATLCFLLSYQVPRPKLKLTKGDQLAPKLLELMANDRQSQAGHMLLNLSSDPQTFITEVSRTIIYHFITFHLKQPSYAACSIMLHGGDLQHLSWLGLQWTLLAQRPALREWLKQLFPRLNLETSKLDTNAPESISLLDLEVFVCGVVFCCHSQLQETAKISCVGQQPFSEPRCLPLPLLRSLSTDRQREWWDALYSLIHKQALTGTSAKLRMVVQHGLSSIRAGEKHGLQPALAISWAQHLSQMGMEVNSYYDQKEYIGRSVHYWKAALPLLDKIKNRRSIPEPLDPLFIHFSNRDIQISIVKGYEEEAMIGFASLLDVEGKTEEAISTLETINNVSSSWHLARIYQRLSEEAGSGVEETQDRCIMFLKKFRTYLSKIYHSDDLEQLPISMEEVMDLLNEVNQQLEEIGEIAEEKEEKGGARRAPTRSTPETTATFSRINFPTTSPNKSTVSPSKIHLMSPKTPPHWVEDQKSLLQMLCQQVEALKVRFFYVAFLWYCNLSTLACSFGNATTGQSGYYNQSYNSQYPPRTSANVTPTKGSMYTMNRMPPQPHMYSYQQPNHTPPMQPALPCVYPPQEQVFGAPLRFESPATNLLSPYSEEHYSRGVTQPTTNLPLPEPGYFTKPSPVTVQPKSIEGKAMDFGKISFGQIALSDIPKVPSLVAGPTSQTAQSSDFKFNSNNFKSNDGDFTFSASPAKHSESLLGLLTSDISTKTDFEQKPGTQDQSTSQGSIFTFGTKNLSGFSFASATTNTGIPGAFEKVEKPFSFGDVNKPIDEVEKQPQVEQNQPLESDNDSTQLEDDDDGPHFEPIVPLPDKIDVKTGEEEEQELFCNRAKLYRFEMETKEWKERGIGNIKILKHNISGKVRILMRREQVLKICANHYINADTLLKPNAGSDKSWVWNAIDYADEQPKPEQLAIRFKTAEEAMLFKTKFDEAQQNVPKSPTKHCLQEKRDVGYKLNETKSSFGAQFALKDGEWDCNVCYVRNKPKDIQCVACQTKNPQTVSEPEGTTVTDSKPPPPLGGPTAASSFTFKFAQFNKKQGQWDCDACYVRNESASNSCVACQAPHSSTASGVKKPSETSQSSAFGSSFGSQFGMKAGQWDCDSSSTSCVACQTPQASAASVITEKAGPPTQMKAAPTTKPLSSAFGSNFGGQFGMKPGQWDCDACYVRNESSSKICVASKAPCPTSSLGAMFAKKVGEWDCDTCLVRNNASVSQCLSCQTANPNQSTSGPGTSIGISSSTFSFSFGDKTASSQSAVTTLTSGFGSSNGSSFKFGVPHSEIPVTTASSFSFALPTQAGGFKFGAQETTNVVSAMKTGPVTASTVLKNLADQHKETMSTQSIDGTKEDENALFTGRHDAFSFAALATSSSGDFQFGQNDPSFKGFSRAGENLFSSNQGSPSKVGSSAAQEEEDMYKTEENDDIQFEPVVQLPEKVDLVTGEEEEQVLYSQRVKLFRFDTGLSQWKERGLGVLKFLKNASNGRLRVLMRREQVLKVCANHWITTTMNLKPLAGSDKAWMWLANDFSDGDARLEQLAAKFKTPELASEFKQKFEECQRLLLDIPLQTPHKLVDTGRTAHLIQKAEEMKTGLKDLKCFLTDGKTKLCDESAANLTPSSNVMGLTVKPHTEGTGPTLEWDNYDLRGEPLDDSADTSVYASPLASSPVRKNLFRFGESTSGFSFSFQPGISPSKSPAKLNQSGVSVGTDDEQDSTQDEDKDGQYFEPIVPLPDLVEISTGEENEQVVFNHRAKLYRYDKDLNQWKERGIGEIRILQNFDTRRVRLIMRRDQVLKICCNHWITTAMKLEMMKGSEKAWVWSALDFTDAKDGRVEQLAVRFKLQDVANSFKEVFEKAKNAKDSETPMTPVASRVATPQETMPAMTTPTQVCGKEAIAILEEAIKERTDLISDSQPLTAITCSPSNPMKMVVSPPKFVFGTDTLQKIFGPTKSSPEPEINSSNSRTEDNLNVSQSSASPAFKIPEKGLDFRLFKDNPMAFWTTTSSFQFESPVPSSAEGSSENWVSDVEVVYIREPTPEQAALAESLLLPLTFFCYKNEPSYTSDDETDGLVFVFSPTGFTSDPDCQVVWEKKPTPEEEEKAKSLQLPPTFFCELGTSDSEGDKAEEFETEVRKVQEALVIAAHNERTPIFLSSLDTNFSWANAGASVFGGAAKPKKNGEEGEGDEGEAADEVDIHFEPIVSLPEVETKSGEEDEEILFKERTKLYRWDRGLNQWKERGVGDIKILYHPAKGTYRVIMRREQVLNVCANHIITPIMELKPMNSSANALVWTTTDYAEGNASVEQLAAKFKNADLAEKFKKTFLECQQRLSQPSEDATLQTLSRAQEHSRDTNPRVFLTLAADDETLGTIGVELYSHAVPKTAENFRVLCTGGKGFGLKNSIFHRVIPNFMCQGGDFTNHDGSGGKSIYGGQFEDENFDIRHTGPGLLSMANRGRDTNNSQFFITLKKAEHLDFKHVVFGWVHEGMEVVRAMAELGSASGKSSKKISIVDCGQVS</sequence>
<dbReference type="InterPro" id="IPR022011">
    <property type="entry name" value="IR1-M"/>
</dbReference>
<evidence type="ECO:0000256" key="10">
    <source>
        <dbReference type="ARBA" id="ARBA00022771"/>
    </source>
</evidence>
<evidence type="ECO:0000256" key="22">
    <source>
        <dbReference type="ARBA" id="ARBA00070141"/>
    </source>
</evidence>
<dbReference type="InterPro" id="IPR000156">
    <property type="entry name" value="Ran_bind_dom"/>
</dbReference>
<keyword evidence="27" id="KW-1133">Transmembrane helix</keyword>
<comment type="similarity">
    <text evidence="21">Belongs to the RanBP2 E3 ligase family.</text>
</comment>
<reference evidence="31" key="1">
    <citation type="submission" date="2025-08" db="UniProtKB">
        <authorList>
            <consortium name="Ensembl"/>
        </authorList>
    </citation>
    <scope>IDENTIFICATION</scope>
</reference>
<dbReference type="PRINTS" id="PR00153">
    <property type="entry name" value="CSAPPISMRASE"/>
</dbReference>
<dbReference type="InterPro" id="IPR011990">
    <property type="entry name" value="TPR-like_helical_dom_sf"/>
</dbReference>
<feature type="compositionally biased region" description="Acidic residues" evidence="26">
    <location>
        <begin position="1101"/>
        <end position="1113"/>
    </location>
</feature>
<dbReference type="Gene3D" id="1.25.40.10">
    <property type="entry name" value="Tetratricopeptide repeat domain"/>
    <property type="match status" value="1"/>
</dbReference>
<evidence type="ECO:0000256" key="27">
    <source>
        <dbReference type="SAM" id="Phobius"/>
    </source>
</evidence>
<feature type="domain" description="PPIase cyclophilin-type" evidence="28">
    <location>
        <begin position="2658"/>
        <end position="2814"/>
    </location>
</feature>
<keyword evidence="17" id="KW-0811">Translocation</keyword>
<dbReference type="Gene3D" id="2.40.100.10">
    <property type="entry name" value="Cyclophilin-like"/>
    <property type="match status" value="1"/>
</dbReference>
<keyword evidence="19" id="KW-1015">Disulfide bond</keyword>
<dbReference type="SUPFAM" id="SSF50891">
    <property type="entry name" value="Cyclophilin-like"/>
    <property type="match status" value="1"/>
</dbReference>
<evidence type="ECO:0000256" key="7">
    <source>
        <dbReference type="ARBA" id="ARBA00022679"/>
    </source>
</evidence>
<comment type="pathway">
    <text evidence="3">Protein modification; protein sumoylation.</text>
</comment>
<feature type="domain" description="RanBP2-type" evidence="30">
    <location>
        <begin position="1507"/>
        <end position="1536"/>
    </location>
</feature>
<name>A0A8C4Z5G7_GADMO</name>
<dbReference type="GO" id="GO:0003723">
    <property type="term" value="F:RNA binding"/>
    <property type="evidence" value="ECO:0007669"/>
    <property type="project" value="UniProtKB-KW"/>
</dbReference>
<feature type="region of interest" description="Disordered" evidence="26">
    <location>
        <begin position="2250"/>
        <end position="2279"/>
    </location>
</feature>
<feature type="domain" description="RanBP2-type" evidence="30">
    <location>
        <begin position="1350"/>
        <end position="1379"/>
    </location>
</feature>
<dbReference type="Pfam" id="PF00638">
    <property type="entry name" value="Ran_BP1"/>
    <property type="match status" value="4"/>
</dbReference>
<dbReference type="FunFam" id="2.40.100.10:FF:000020">
    <property type="entry name" value="E3 SUMO-protein ligase RanBP2"/>
    <property type="match status" value="1"/>
</dbReference>
<evidence type="ECO:0000256" key="17">
    <source>
        <dbReference type="ARBA" id="ARBA00023132"/>
    </source>
</evidence>
<dbReference type="GO" id="GO:0003755">
    <property type="term" value="F:peptidyl-prolyl cis-trans isomerase activity"/>
    <property type="evidence" value="ECO:0007669"/>
    <property type="project" value="InterPro"/>
</dbReference>
<evidence type="ECO:0000256" key="1">
    <source>
        <dbReference type="ARBA" id="ARBA00004126"/>
    </source>
</evidence>
<keyword evidence="4" id="KW-0813">Transport</keyword>
<evidence type="ECO:0000256" key="24">
    <source>
        <dbReference type="PROSITE-ProRule" id="PRU00322"/>
    </source>
</evidence>
<dbReference type="SMART" id="SM00160">
    <property type="entry name" value="RanBD"/>
    <property type="match status" value="4"/>
</dbReference>
<feature type="repeat" description="TPR" evidence="25">
    <location>
        <begin position="63"/>
        <end position="96"/>
    </location>
</feature>
<feature type="region of interest" description="Disordered" evidence="26">
    <location>
        <begin position="1311"/>
        <end position="1335"/>
    </location>
</feature>